<reference evidence="1 2" key="1">
    <citation type="submission" date="2022-09" db="EMBL/GenBank/DDBJ databases">
        <title>Enrichment on poylsaccharides allowed isolation of novel metabolic and taxonomic groups of Haloarchaea.</title>
        <authorList>
            <person name="Sorokin D.Y."/>
            <person name="Elcheninov A.G."/>
            <person name="Khizhniak T.V."/>
            <person name="Kolganova T.V."/>
            <person name="Kublanov I.V."/>
        </authorList>
    </citation>
    <scope>NUCLEOTIDE SEQUENCE [LARGE SCALE GENOMIC DNA]</scope>
    <source>
        <strain evidence="1 2">AArc-m2/3/4</strain>
    </source>
</reference>
<proteinExistence type="predicted"/>
<dbReference type="Proteomes" id="UP001320972">
    <property type="component" value="Unassembled WGS sequence"/>
</dbReference>
<gene>
    <name evidence="1" type="ORF">OB955_09150</name>
</gene>
<evidence type="ECO:0000313" key="1">
    <source>
        <dbReference type="EMBL" id="MCU4972908.1"/>
    </source>
</evidence>
<evidence type="ECO:0000313" key="2">
    <source>
        <dbReference type="Proteomes" id="UP001320972"/>
    </source>
</evidence>
<dbReference type="Pfam" id="PF14520">
    <property type="entry name" value="HHH_5"/>
    <property type="match status" value="1"/>
</dbReference>
<name>A0ABT2QD98_9EURY</name>
<protein>
    <submittedName>
        <fullName evidence="1">Helix-hairpin-helix domain-containing protein</fullName>
    </submittedName>
</protein>
<accession>A0ABT2QD98</accession>
<dbReference type="RefSeq" id="WP_338007638.1">
    <property type="nucleotide sequence ID" value="NZ_JAOPKB010000004.1"/>
</dbReference>
<comment type="caution">
    <text evidence="1">The sequence shown here is derived from an EMBL/GenBank/DDBJ whole genome shotgun (WGS) entry which is preliminary data.</text>
</comment>
<keyword evidence="2" id="KW-1185">Reference proteome</keyword>
<dbReference type="InterPro" id="IPR010995">
    <property type="entry name" value="DNA_repair_Rad51/TF_NusA_a-hlx"/>
</dbReference>
<sequence length="322" mass="35403">MSSTTTPLEAMFEMQRQSIEHGQQLFEQSLELQQNALETALHNGIATQRSAQRQGTELTRQVTNAQYDAVEETVDDGELREAIDHQFAESAQRTQKLLNAQFEHGTDLFQQLLRAQFDALESTVDGGEFDARSSIDQQFEEFDQAQEDAWNEFEAVFLETVDDLSDQQKVLLAESVDSFLDAQRETAQRTVEGVRGAQEMAETVQQESQNVVETVQRETEDVAAEAAEATVDEVTEGGDVSERMAVETTDAIENAVEAGADATQRNLQTLEGVGATYAARLASIEIDTVEDLADAQATVVAEAAEISEEQAGAWIEAAQSQE</sequence>
<dbReference type="SUPFAM" id="SSF47794">
    <property type="entry name" value="Rad51 N-terminal domain-like"/>
    <property type="match status" value="1"/>
</dbReference>
<dbReference type="Gene3D" id="1.10.150.20">
    <property type="entry name" value="5' to 3' exonuclease, C-terminal subdomain"/>
    <property type="match status" value="1"/>
</dbReference>
<organism evidence="1 2">
    <name type="scientific">Natronoglomus mannanivorans</name>
    <dbReference type="NCBI Taxonomy" id="2979990"/>
    <lineage>
        <taxon>Archaea</taxon>
        <taxon>Methanobacteriati</taxon>
        <taxon>Methanobacteriota</taxon>
        <taxon>Stenosarchaea group</taxon>
        <taxon>Halobacteria</taxon>
        <taxon>Halobacteriales</taxon>
        <taxon>Natrialbaceae</taxon>
        <taxon>Natronoglomus</taxon>
    </lineage>
</organism>
<dbReference type="EMBL" id="JAOPKB010000004">
    <property type="protein sequence ID" value="MCU4972908.1"/>
    <property type="molecule type" value="Genomic_DNA"/>
</dbReference>